<dbReference type="HOGENOM" id="CLU_2272292_0_0_5"/>
<keyword evidence="2" id="KW-1185">Reference proteome</keyword>
<protein>
    <submittedName>
        <fullName evidence="1">Putative NADPH-dependent FMN reductase</fullName>
    </submittedName>
</protein>
<dbReference type="Gene3D" id="3.40.50.360">
    <property type="match status" value="1"/>
</dbReference>
<organism evidence="1 2">
    <name type="scientific">Candidatus Phaeomarinibacter ectocarpi</name>
    <dbReference type="NCBI Taxonomy" id="1458461"/>
    <lineage>
        <taxon>Bacteria</taxon>
        <taxon>Pseudomonadati</taxon>
        <taxon>Pseudomonadota</taxon>
        <taxon>Alphaproteobacteria</taxon>
        <taxon>Hyphomicrobiales</taxon>
        <taxon>Parvibaculaceae</taxon>
        <taxon>Candidatus Phaeomarinibacter</taxon>
    </lineage>
</organism>
<name>X5MD89_9HYPH</name>
<accession>X5MD89</accession>
<proteinExistence type="predicted"/>
<reference evidence="1 2" key="1">
    <citation type="journal article" date="2014" name="Front. Genet.">
        <title>Genome and metabolic network of "Candidatus Phaeomarinobacter ectocarpi" Ec32, a new candidate genus of Alphaproteobacteria frequently associated with brown algae.</title>
        <authorList>
            <person name="Dittami S.M."/>
            <person name="Barbeyron T."/>
            <person name="Boyen C."/>
            <person name="Cambefort J."/>
            <person name="Collet G."/>
            <person name="Delage L."/>
            <person name="Gobet A."/>
            <person name="Groisillier A."/>
            <person name="Leblanc C."/>
            <person name="Michel G."/>
            <person name="Scornet D."/>
            <person name="Siegel A."/>
            <person name="Tapia J.E."/>
            <person name="Tonon T."/>
        </authorList>
    </citation>
    <scope>NUCLEOTIDE SEQUENCE [LARGE SCALE GENOMIC DNA]</scope>
    <source>
        <strain evidence="1 2">Ec32</strain>
    </source>
</reference>
<dbReference type="STRING" id="1458461.BN1012_Phect1778"/>
<sequence>MEDLSKDTRPYFDGRSVGLVAAGAGMQGAVTTLGMLRDITHALRGSPTPFGVAFNSADKSEARLAQTDDHLHLLARQVVEGVRSSMTGGVLQNAVESVLEGR</sequence>
<gene>
    <name evidence="1" type="ORF">BN1012_Phect1778</name>
</gene>
<dbReference type="EMBL" id="HG966617">
    <property type="protein sequence ID" value="CDO59992.1"/>
    <property type="molecule type" value="Genomic_DNA"/>
</dbReference>
<dbReference type="Proteomes" id="UP000032160">
    <property type="component" value="Chromosome I"/>
</dbReference>
<evidence type="ECO:0000313" key="1">
    <source>
        <dbReference type="EMBL" id="CDO59992.1"/>
    </source>
</evidence>
<dbReference type="KEGG" id="pect:BN1012_Phect1778"/>
<dbReference type="InterPro" id="IPR029039">
    <property type="entry name" value="Flavoprotein-like_sf"/>
</dbReference>
<dbReference type="AlphaFoldDB" id="X5MD89"/>
<evidence type="ECO:0000313" key="2">
    <source>
        <dbReference type="Proteomes" id="UP000032160"/>
    </source>
</evidence>